<feature type="domain" description="C-methyltransferase" evidence="2">
    <location>
        <begin position="236"/>
        <end position="387"/>
    </location>
</feature>
<dbReference type="Pfam" id="PF08421">
    <property type="entry name" value="Methyltransf_13"/>
    <property type="match status" value="1"/>
</dbReference>
<evidence type="ECO:0000259" key="1">
    <source>
        <dbReference type="Pfam" id="PF08421"/>
    </source>
</evidence>
<dbReference type="RefSeq" id="WP_027887536.1">
    <property type="nucleotide sequence ID" value="NZ_JBHSXZ010000008.1"/>
</dbReference>
<dbReference type="OrthoDB" id="9815644at2"/>
<name>A0A399DXE4_9DEIN</name>
<dbReference type="Gene3D" id="6.20.50.110">
    <property type="entry name" value="Methyltransferase, zinc-binding domain"/>
    <property type="match status" value="1"/>
</dbReference>
<dbReference type="InterPro" id="IPR038576">
    <property type="entry name" value="Methyltransf_Zn-bd_dom_put_sf"/>
</dbReference>
<feature type="domain" description="Methyltransferase putative zinc binding" evidence="1">
    <location>
        <begin position="7"/>
        <end position="57"/>
    </location>
</feature>
<gene>
    <name evidence="3" type="ORF">Mcate_02609</name>
</gene>
<accession>A0A399DXE4</accession>
<protein>
    <recommendedName>
        <fullName evidence="5">C-methyltransferase</fullName>
    </recommendedName>
</protein>
<dbReference type="AlphaFoldDB" id="A0A399DXE4"/>
<evidence type="ECO:0000313" key="4">
    <source>
        <dbReference type="Proteomes" id="UP000266089"/>
    </source>
</evidence>
<dbReference type="Proteomes" id="UP000266089">
    <property type="component" value="Unassembled WGS sequence"/>
</dbReference>
<evidence type="ECO:0000313" key="3">
    <source>
        <dbReference type="EMBL" id="RIH74662.1"/>
    </source>
</evidence>
<evidence type="ECO:0000259" key="2">
    <source>
        <dbReference type="Pfam" id="PF08484"/>
    </source>
</evidence>
<organism evidence="3 4">
    <name type="scientific">Meiothermus taiwanensis</name>
    <dbReference type="NCBI Taxonomy" id="172827"/>
    <lineage>
        <taxon>Bacteria</taxon>
        <taxon>Thermotogati</taxon>
        <taxon>Deinococcota</taxon>
        <taxon>Deinococci</taxon>
        <taxon>Thermales</taxon>
        <taxon>Thermaceae</taxon>
        <taxon>Meiothermus</taxon>
    </lineage>
</organism>
<dbReference type="EMBL" id="QWKX01000100">
    <property type="protein sequence ID" value="RIH74662.1"/>
    <property type="molecule type" value="Genomic_DNA"/>
</dbReference>
<dbReference type="InterPro" id="IPR029063">
    <property type="entry name" value="SAM-dependent_MTases_sf"/>
</dbReference>
<dbReference type="Gene3D" id="3.40.50.720">
    <property type="entry name" value="NAD(P)-binding Rossmann-like Domain"/>
    <property type="match status" value="1"/>
</dbReference>
<reference evidence="3 4" key="1">
    <citation type="submission" date="2018-08" db="EMBL/GenBank/DDBJ databases">
        <title>Meiothermus cateniformans JCM 15151 genome sequencing project.</title>
        <authorList>
            <person name="Da Costa M.S."/>
            <person name="Albuquerque L."/>
            <person name="Raposo P."/>
            <person name="Froufe H.J.C."/>
            <person name="Barroso C.S."/>
            <person name="Egas C."/>
        </authorList>
    </citation>
    <scope>NUCLEOTIDE SEQUENCE [LARGE SCALE GENOMIC DNA]</scope>
    <source>
        <strain evidence="3 4">JCM 15151</strain>
    </source>
</reference>
<dbReference type="InterPro" id="IPR013691">
    <property type="entry name" value="MeTrfase_14"/>
</dbReference>
<dbReference type="Gene3D" id="3.40.50.150">
    <property type="entry name" value="Vaccinia Virus protein VP39"/>
    <property type="match status" value="1"/>
</dbReference>
<dbReference type="Pfam" id="PF13489">
    <property type="entry name" value="Methyltransf_23"/>
    <property type="match status" value="1"/>
</dbReference>
<sequence>MKKLKTCRSCGSGELMLFLSLGRIPFTSILSAHQLAIPEERGSLEVAFCQRCSLVQLAGDTLENPPAAPLPWAESLLETLPNSHRIGPQTVAVALEGSNPLQLQEIAQAGARVFYLEPHPERARAASSKGIHIREEPFNRSYVKALLEEGLRAAVILANQLPTYYSDLNSLFESLAALLDPEGVVVLELPYVRALLEARQFAQFAHHRLHYFSVHALHQLASRHGLRAVALEELNTGHLRYFLGKNQPAETLVDRYLKKEQQLGLTDSIYYLEFASHIAAIREALVALLTELRARGRRVAAFGASTHGMVLLNYAGLGHEVIDFVVDRDVNTQGRFLAGVHIPIHGTKKLLEARPDYLLLLDHLPDEIPPVLEAYLQAGGKFVVATPHPEILKSPIQQSGR</sequence>
<comment type="caution">
    <text evidence="3">The sequence shown here is derived from an EMBL/GenBank/DDBJ whole genome shotgun (WGS) entry which is preliminary data.</text>
</comment>
<dbReference type="Gene3D" id="6.10.250.3100">
    <property type="match status" value="1"/>
</dbReference>
<dbReference type="SUPFAM" id="SSF53335">
    <property type="entry name" value="S-adenosyl-L-methionine-dependent methyltransferases"/>
    <property type="match status" value="1"/>
</dbReference>
<dbReference type="InterPro" id="IPR013630">
    <property type="entry name" value="Methyltransf_Zn-bd_dom_put"/>
</dbReference>
<proteinExistence type="predicted"/>
<dbReference type="Pfam" id="PF08484">
    <property type="entry name" value="Methyltransf_14"/>
    <property type="match status" value="1"/>
</dbReference>
<evidence type="ECO:0008006" key="5">
    <source>
        <dbReference type="Google" id="ProtNLM"/>
    </source>
</evidence>